<feature type="domain" description="TonB-dependent receptor plug" evidence="14">
    <location>
        <begin position="117"/>
        <end position="234"/>
    </location>
</feature>
<comment type="subcellular location">
    <subcellularLocation>
        <location evidence="1 10">Cell outer membrane</location>
        <topology evidence="1 10">Multi-pass membrane protein</topology>
    </subcellularLocation>
</comment>
<dbReference type="InterPro" id="IPR039426">
    <property type="entry name" value="TonB-dep_rcpt-like"/>
</dbReference>
<dbReference type="InterPro" id="IPR037066">
    <property type="entry name" value="Plug_dom_sf"/>
</dbReference>
<evidence type="ECO:0000256" key="11">
    <source>
        <dbReference type="RuleBase" id="RU003357"/>
    </source>
</evidence>
<evidence type="ECO:0000259" key="13">
    <source>
        <dbReference type="Pfam" id="PF00593"/>
    </source>
</evidence>
<proteinExistence type="inferred from homology"/>
<feature type="domain" description="TonB-dependent receptor-like beta-barrel" evidence="13">
    <location>
        <begin position="458"/>
        <end position="900"/>
    </location>
</feature>
<evidence type="ECO:0000256" key="9">
    <source>
        <dbReference type="ARBA" id="ARBA00023237"/>
    </source>
</evidence>
<evidence type="ECO:0000313" key="15">
    <source>
        <dbReference type="EMBL" id="AXE20858.1"/>
    </source>
</evidence>
<evidence type="ECO:0000313" key="16">
    <source>
        <dbReference type="Proteomes" id="UP000251993"/>
    </source>
</evidence>
<evidence type="ECO:0000256" key="12">
    <source>
        <dbReference type="SAM" id="SignalP"/>
    </source>
</evidence>
<dbReference type="PROSITE" id="PS52016">
    <property type="entry name" value="TONB_DEPENDENT_REC_3"/>
    <property type="match status" value="1"/>
</dbReference>
<dbReference type="Pfam" id="PF00593">
    <property type="entry name" value="TonB_dep_Rec_b-barrel"/>
    <property type="match status" value="1"/>
</dbReference>
<name>A0A344TQD7_9BACT</name>
<dbReference type="EMBL" id="CP030850">
    <property type="protein sequence ID" value="AXE20858.1"/>
    <property type="molecule type" value="Genomic_DNA"/>
</dbReference>
<dbReference type="NCBIfam" id="TIGR04057">
    <property type="entry name" value="SusC_RagA_signa"/>
    <property type="match status" value="1"/>
</dbReference>
<gene>
    <name evidence="15" type="ORF">DR864_25535</name>
</gene>
<keyword evidence="7 10" id="KW-0472">Membrane</keyword>
<evidence type="ECO:0000256" key="4">
    <source>
        <dbReference type="ARBA" id="ARBA00022692"/>
    </source>
</evidence>
<dbReference type="InterPro" id="IPR023997">
    <property type="entry name" value="TonB-dep_OMP_SusC/RagA_CS"/>
</dbReference>
<keyword evidence="4 10" id="KW-0812">Transmembrane</keyword>
<dbReference type="Gene3D" id="2.60.40.1120">
    <property type="entry name" value="Carboxypeptidase-like, regulatory domain"/>
    <property type="match status" value="1"/>
</dbReference>
<dbReference type="SUPFAM" id="SSF49464">
    <property type="entry name" value="Carboxypeptidase regulatory domain-like"/>
    <property type="match status" value="1"/>
</dbReference>
<dbReference type="PANTHER" id="PTHR30069:SF29">
    <property type="entry name" value="HEMOGLOBIN AND HEMOGLOBIN-HAPTOGLOBIN-BINDING PROTEIN 1-RELATED"/>
    <property type="match status" value="1"/>
</dbReference>
<keyword evidence="3 10" id="KW-1134">Transmembrane beta strand</keyword>
<keyword evidence="8" id="KW-0675">Receptor</keyword>
<dbReference type="Pfam" id="PF07715">
    <property type="entry name" value="Plug"/>
    <property type="match status" value="1"/>
</dbReference>
<dbReference type="GO" id="GO:0009279">
    <property type="term" value="C:cell outer membrane"/>
    <property type="evidence" value="ECO:0007669"/>
    <property type="project" value="UniProtKB-SubCell"/>
</dbReference>
<dbReference type="NCBIfam" id="TIGR04056">
    <property type="entry name" value="OMP_RagA_SusC"/>
    <property type="match status" value="1"/>
</dbReference>
<dbReference type="GO" id="GO:0044718">
    <property type="term" value="P:siderophore transmembrane transport"/>
    <property type="evidence" value="ECO:0007669"/>
    <property type="project" value="TreeGrafter"/>
</dbReference>
<dbReference type="RefSeq" id="WP_114069619.1">
    <property type="nucleotide sequence ID" value="NZ_CP030850.1"/>
</dbReference>
<dbReference type="FunFam" id="2.170.130.10:FF:000008">
    <property type="entry name" value="SusC/RagA family TonB-linked outer membrane protein"/>
    <property type="match status" value="1"/>
</dbReference>
<comment type="similarity">
    <text evidence="10 11">Belongs to the TonB-dependent receptor family.</text>
</comment>
<evidence type="ECO:0000256" key="6">
    <source>
        <dbReference type="ARBA" id="ARBA00023077"/>
    </source>
</evidence>
<evidence type="ECO:0000256" key="10">
    <source>
        <dbReference type="PROSITE-ProRule" id="PRU01360"/>
    </source>
</evidence>
<keyword evidence="6 11" id="KW-0798">TonB box</keyword>
<dbReference type="Pfam" id="PF13715">
    <property type="entry name" value="CarbopepD_reg_2"/>
    <property type="match status" value="1"/>
</dbReference>
<reference evidence="15 16" key="1">
    <citation type="submission" date="2018-07" db="EMBL/GenBank/DDBJ databases">
        <title>Genome sequencing of Runella.</title>
        <authorList>
            <person name="Baek M.-G."/>
            <person name="Yi H."/>
        </authorList>
    </citation>
    <scope>NUCLEOTIDE SEQUENCE [LARGE SCALE GENOMIC DNA]</scope>
    <source>
        <strain evidence="15 16">HYN0085</strain>
    </source>
</reference>
<feature type="chain" id="PRO_5016847492" evidence="12">
    <location>
        <begin position="22"/>
        <end position="1040"/>
    </location>
</feature>
<dbReference type="SUPFAM" id="SSF56935">
    <property type="entry name" value="Porins"/>
    <property type="match status" value="1"/>
</dbReference>
<keyword evidence="5 12" id="KW-0732">Signal</keyword>
<feature type="signal peptide" evidence="12">
    <location>
        <begin position="1"/>
        <end position="21"/>
    </location>
</feature>
<organism evidence="15 16">
    <name type="scientific">Runella rosea</name>
    <dbReference type="NCBI Taxonomy" id="2259595"/>
    <lineage>
        <taxon>Bacteria</taxon>
        <taxon>Pseudomonadati</taxon>
        <taxon>Bacteroidota</taxon>
        <taxon>Cytophagia</taxon>
        <taxon>Cytophagales</taxon>
        <taxon>Spirosomataceae</taxon>
        <taxon>Runella</taxon>
    </lineage>
</organism>
<dbReference type="KEGG" id="run:DR864_25535"/>
<dbReference type="Gene3D" id="2.40.170.20">
    <property type="entry name" value="TonB-dependent receptor, beta-barrel domain"/>
    <property type="match status" value="1"/>
</dbReference>
<dbReference type="InterPro" id="IPR008969">
    <property type="entry name" value="CarboxyPept-like_regulatory"/>
</dbReference>
<evidence type="ECO:0000256" key="7">
    <source>
        <dbReference type="ARBA" id="ARBA00023136"/>
    </source>
</evidence>
<dbReference type="InterPro" id="IPR000531">
    <property type="entry name" value="Beta-barrel_TonB"/>
</dbReference>
<keyword evidence="2 10" id="KW-0813">Transport</keyword>
<dbReference type="InterPro" id="IPR012910">
    <property type="entry name" value="Plug_dom"/>
</dbReference>
<sequence>MRKFLLAGVCLLMSICVQLRAQERTVTGTVTSSDDGSPLPGVSVLVKGTTKGANTDSEGKYRISISDAKPILIFSFVGFEKQEIAVGNRTEINLQLRSDANQLNEVVVTGYGGTLNKREITGSISKVKGQLIENMPVQSFDRALQGRAAGVQVQAANGIPGGSVQVRIRGVGSISGGNDPLYVVDGVQINSRGTSTITSSNPLNFLNPNDIESIEVLKDAAAASIYGSQAANGVVLVTTKRGKAGTTKFDFNYYNGVVEPLRKLNVLNTQQWIQMRSEALRNQTPTLTAAQALTNALTSVRLAGDLTESAVAALPSYDWQNEAFKTGRANSYELSASGGNEKTTFYWSGSYLKQDANLINIDFLRGSTNLNVVHKISPKVTFENGIKLSTQKSRGQFGGPLGGSFLGASAFASPLVLPMVPIYKEDGTYNGTPADGGIPGILNQNIIMVSELNKIGGVQNQAVGNVSLTWKIADGLTFRPSASLDYRTIKGDNYTDARTPDGINVNGRLGFQYNQNVNFLGNAVLNYNKLLKENHNVSALLGYEYRSDVNEGYFGTVEGFPSPDFQYASSGTNFISTGGGWNGFRKQSVFAQAKYDFKNKYFVSATARYDGSSRFGSNNRYGLFPAASAGWLISEEPFLKSSRVVTDLKLRGSYGVTGNDQIGFFPALGLVSGGSNYNNLSGTAPIQMANPNLKWERNVTGEVGLEYGLWGGRISGQINYFSRVSNDLLLNRPLPITSGFGSIVDNVGQLRNRGLEFEITTINVRTSKFKWETNFNFTYIQNKVTKLVDGILPQQNRDSLILLNAAVNTGLGNNTADITVGSNFIVGKPVYAIYTAEYAGVNPATGRPMWYDENGNITYTIRNPGDLKYIGSEFSPIFGGFTNTISFGGFELSAFLQYEFGRVASNTQGQFLMENGNRLFNTLTDIYERRWQKPGDLTDVPRPINGGAELRGSGNTAGTRSVENASYVRLKQVSASYTIPANILKPLKFIRSARIYAQGINLVTWTAWTGYDPEFVGLGSGNNGVIPQARNYTFGVQIGF</sequence>
<dbReference type="InterPro" id="IPR023996">
    <property type="entry name" value="TonB-dep_OMP_SusC/RagA"/>
</dbReference>
<dbReference type="Gene3D" id="2.170.130.10">
    <property type="entry name" value="TonB-dependent receptor, plug domain"/>
    <property type="match status" value="1"/>
</dbReference>
<keyword evidence="9 10" id="KW-0998">Cell outer membrane</keyword>
<evidence type="ECO:0000259" key="14">
    <source>
        <dbReference type="Pfam" id="PF07715"/>
    </source>
</evidence>
<evidence type="ECO:0000256" key="8">
    <source>
        <dbReference type="ARBA" id="ARBA00023170"/>
    </source>
</evidence>
<keyword evidence="16" id="KW-1185">Reference proteome</keyword>
<dbReference type="Proteomes" id="UP000251993">
    <property type="component" value="Chromosome"/>
</dbReference>
<accession>A0A344TQD7</accession>
<evidence type="ECO:0000256" key="1">
    <source>
        <dbReference type="ARBA" id="ARBA00004571"/>
    </source>
</evidence>
<dbReference type="GO" id="GO:0015344">
    <property type="term" value="F:siderophore uptake transmembrane transporter activity"/>
    <property type="evidence" value="ECO:0007669"/>
    <property type="project" value="TreeGrafter"/>
</dbReference>
<dbReference type="AlphaFoldDB" id="A0A344TQD7"/>
<protein>
    <submittedName>
        <fullName evidence="15">SusC/RagA family TonB-linked outer membrane protein</fullName>
    </submittedName>
</protein>
<dbReference type="OrthoDB" id="9768177at2"/>
<evidence type="ECO:0000256" key="5">
    <source>
        <dbReference type="ARBA" id="ARBA00022729"/>
    </source>
</evidence>
<evidence type="ECO:0000256" key="2">
    <source>
        <dbReference type="ARBA" id="ARBA00022448"/>
    </source>
</evidence>
<dbReference type="InterPro" id="IPR036942">
    <property type="entry name" value="Beta-barrel_TonB_sf"/>
</dbReference>
<dbReference type="PANTHER" id="PTHR30069">
    <property type="entry name" value="TONB-DEPENDENT OUTER MEMBRANE RECEPTOR"/>
    <property type="match status" value="1"/>
</dbReference>
<evidence type="ECO:0000256" key="3">
    <source>
        <dbReference type="ARBA" id="ARBA00022452"/>
    </source>
</evidence>